<name>A0A9Q2S6C2_9RHOB</name>
<evidence type="ECO:0000313" key="5">
    <source>
        <dbReference type="Proteomes" id="UP000809440"/>
    </source>
</evidence>
<organism evidence="2 4">
    <name type="scientific">Marivita cryptomonadis</name>
    <dbReference type="NCBI Taxonomy" id="505252"/>
    <lineage>
        <taxon>Bacteria</taxon>
        <taxon>Pseudomonadati</taxon>
        <taxon>Pseudomonadota</taxon>
        <taxon>Alphaproteobacteria</taxon>
        <taxon>Rhodobacterales</taxon>
        <taxon>Roseobacteraceae</taxon>
        <taxon>Marivita</taxon>
    </lineage>
</organism>
<proteinExistence type="predicted"/>
<dbReference type="EMBL" id="JAFBXF010000012">
    <property type="protein sequence ID" value="MBM2418667.1"/>
    <property type="molecule type" value="Genomic_DNA"/>
</dbReference>
<evidence type="ECO:0000256" key="1">
    <source>
        <dbReference type="SAM" id="Phobius"/>
    </source>
</evidence>
<sequence>MAENAKPKTPLWMRVTLFVSVALNLLVVGAVAGFFVTSGPDKRSDRTRTDYGAFFMRALSDEDRRALRRDFEAGLQRQGRDRGAFVTELQSTLEILRATPFDRDAFITSVADQSRSRAEREELGKEVLVNRIVAMTDAERAAYADRLEERLRDIANRIRR</sequence>
<dbReference type="AlphaFoldDB" id="A0A9Q2S6C2"/>
<feature type="transmembrane region" description="Helical" evidence="1">
    <location>
        <begin position="12"/>
        <end position="36"/>
    </location>
</feature>
<keyword evidence="1" id="KW-0472">Membrane</keyword>
<dbReference type="RefSeq" id="WP_171046043.1">
    <property type="nucleotide sequence ID" value="NZ_JAFBWU010000012.1"/>
</dbReference>
<dbReference type="Pfam" id="PF13801">
    <property type="entry name" value="Metal_resist"/>
    <property type="match status" value="1"/>
</dbReference>
<keyword evidence="5" id="KW-1185">Reference proteome</keyword>
<keyword evidence="1" id="KW-0812">Transmembrane</keyword>
<reference evidence="2 5" key="1">
    <citation type="submission" date="2021-01" db="EMBL/GenBank/DDBJ databases">
        <title>Diatom-associated Roseobacters Show Island Model of Population Structure.</title>
        <authorList>
            <person name="Qu L."/>
            <person name="Feng X."/>
            <person name="Chen Y."/>
            <person name="Li L."/>
            <person name="Wang X."/>
            <person name="Hu Z."/>
            <person name="Wang H."/>
            <person name="Luo H."/>
        </authorList>
    </citation>
    <scope>NUCLEOTIDE SEQUENCE</scope>
    <source>
        <strain evidence="3 5">CC28-63</strain>
        <strain evidence="2">CC28-69</strain>
    </source>
</reference>
<dbReference type="Proteomes" id="UP000755667">
    <property type="component" value="Unassembled WGS sequence"/>
</dbReference>
<dbReference type="GeneID" id="62639868"/>
<comment type="caution">
    <text evidence="2">The sequence shown here is derived from an EMBL/GenBank/DDBJ whole genome shotgun (WGS) entry which is preliminary data.</text>
</comment>
<evidence type="ECO:0000313" key="2">
    <source>
        <dbReference type="EMBL" id="MBM2413997.1"/>
    </source>
</evidence>
<accession>A0A9Q2S6C2</accession>
<gene>
    <name evidence="2" type="ORF">JQX41_16890</name>
    <name evidence="3" type="ORF">JQX48_16905</name>
</gene>
<protein>
    <submittedName>
        <fullName evidence="2">Periplasmic heavy metal sensor</fullName>
    </submittedName>
</protein>
<evidence type="ECO:0000313" key="3">
    <source>
        <dbReference type="EMBL" id="MBM2418667.1"/>
    </source>
</evidence>
<dbReference type="InterPro" id="IPR025961">
    <property type="entry name" value="Metal_resist"/>
</dbReference>
<evidence type="ECO:0000313" key="4">
    <source>
        <dbReference type="Proteomes" id="UP000755667"/>
    </source>
</evidence>
<dbReference type="Proteomes" id="UP000809440">
    <property type="component" value="Unassembled WGS sequence"/>
</dbReference>
<dbReference type="EMBL" id="JAFBXE010000012">
    <property type="protein sequence ID" value="MBM2413997.1"/>
    <property type="molecule type" value="Genomic_DNA"/>
</dbReference>
<keyword evidence="1" id="KW-1133">Transmembrane helix</keyword>